<protein>
    <submittedName>
        <fullName evidence="2">Class I SAM-dependent methyltransferase</fullName>
    </submittedName>
</protein>
<dbReference type="OrthoDB" id="5242847at2"/>
<dbReference type="Gene3D" id="3.40.50.150">
    <property type="entry name" value="Vaccinia Virus protein VP39"/>
    <property type="match status" value="1"/>
</dbReference>
<dbReference type="InterPro" id="IPR041698">
    <property type="entry name" value="Methyltransf_25"/>
</dbReference>
<organism evidence="2 3">
    <name type="scientific">Bailinhaonella thermotolerans</name>
    <dbReference type="NCBI Taxonomy" id="1070861"/>
    <lineage>
        <taxon>Bacteria</taxon>
        <taxon>Bacillati</taxon>
        <taxon>Actinomycetota</taxon>
        <taxon>Actinomycetes</taxon>
        <taxon>Streptosporangiales</taxon>
        <taxon>Streptosporangiaceae</taxon>
        <taxon>Bailinhaonella</taxon>
    </lineage>
</organism>
<comment type="caution">
    <text evidence="2">The sequence shown here is derived from an EMBL/GenBank/DDBJ whole genome shotgun (WGS) entry which is preliminary data.</text>
</comment>
<dbReference type="GO" id="GO:0008168">
    <property type="term" value="F:methyltransferase activity"/>
    <property type="evidence" value="ECO:0007669"/>
    <property type="project" value="UniProtKB-KW"/>
</dbReference>
<reference evidence="2 3" key="1">
    <citation type="submission" date="2018-09" db="EMBL/GenBank/DDBJ databases">
        <title>YIM 75507 draft genome.</title>
        <authorList>
            <person name="Tang S."/>
            <person name="Feng Y."/>
        </authorList>
    </citation>
    <scope>NUCLEOTIDE SEQUENCE [LARGE SCALE GENOMIC DNA]</scope>
    <source>
        <strain evidence="2 3">YIM 75507</strain>
    </source>
</reference>
<evidence type="ECO:0000313" key="2">
    <source>
        <dbReference type="EMBL" id="RJL30955.1"/>
    </source>
</evidence>
<keyword evidence="3" id="KW-1185">Reference proteome</keyword>
<gene>
    <name evidence="2" type="ORF">D5H75_21960</name>
</gene>
<sequence length="284" mass="30637">METADQSGLAALGRRWREDLGRWGIPEEILAQAAESPWRHSPGRFARRAEKALARRGGPTHDRAREALPEGGTVLDVGAGAGAASLPLAPGLLIAVDTSAEMLAELTRKAAPLGVRVETVEGRWPDVAGETGAADVVVCAHVVYNVPDLPEFFAALSARARRRVVVELTPRHPMSWLNPLWKHFHDLERPVSPTAEDAAAIARALGHAVRVETAERAPDPGETLDDRAAQAARRLCLPPERAPEVARVVEALGMWPEPPSGTVTLWWDVQPDDASVPRGVPDEE</sequence>
<evidence type="ECO:0000259" key="1">
    <source>
        <dbReference type="Pfam" id="PF13649"/>
    </source>
</evidence>
<name>A0A3A4ARC0_9ACTN</name>
<evidence type="ECO:0000313" key="3">
    <source>
        <dbReference type="Proteomes" id="UP000265768"/>
    </source>
</evidence>
<feature type="domain" description="Methyltransferase" evidence="1">
    <location>
        <begin position="74"/>
        <end position="157"/>
    </location>
</feature>
<dbReference type="Pfam" id="PF13649">
    <property type="entry name" value="Methyltransf_25"/>
    <property type="match status" value="1"/>
</dbReference>
<keyword evidence="2" id="KW-0808">Transferase</keyword>
<dbReference type="AlphaFoldDB" id="A0A3A4ARC0"/>
<keyword evidence="2" id="KW-0489">Methyltransferase</keyword>
<dbReference type="RefSeq" id="WP_119928378.1">
    <property type="nucleotide sequence ID" value="NZ_QZEY01000008.1"/>
</dbReference>
<dbReference type="SUPFAM" id="SSF53335">
    <property type="entry name" value="S-adenosyl-L-methionine-dependent methyltransferases"/>
    <property type="match status" value="1"/>
</dbReference>
<proteinExistence type="predicted"/>
<accession>A0A3A4ARC0</accession>
<dbReference type="InterPro" id="IPR029063">
    <property type="entry name" value="SAM-dependent_MTases_sf"/>
</dbReference>
<dbReference type="GO" id="GO:0032259">
    <property type="term" value="P:methylation"/>
    <property type="evidence" value="ECO:0007669"/>
    <property type="project" value="UniProtKB-KW"/>
</dbReference>
<dbReference type="EMBL" id="QZEY01000008">
    <property type="protein sequence ID" value="RJL30955.1"/>
    <property type="molecule type" value="Genomic_DNA"/>
</dbReference>
<dbReference type="Proteomes" id="UP000265768">
    <property type="component" value="Unassembled WGS sequence"/>
</dbReference>
<dbReference type="CDD" id="cd02440">
    <property type="entry name" value="AdoMet_MTases"/>
    <property type="match status" value="1"/>
</dbReference>